<dbReference type="STRING" id="3055.A0A2K3DJ12"/>
<evidence type="ECO:0000259" key="2">
    <source>
        <dbReference type="Pfam" id="PF09468"/>
    </source>
</evidence>
<reference evidence="3 4" key="1">
    <citation type="journal article" date="2007" name="Science">
        <title>The Chlamydomonas genome reveals the evolution of key animal and plant functions.</title>
        <authorList>
            <person name="Merchant S.S."/>
            <person name="Prochnik S.E."/>
            <person name="Vallon O."/>
            <person name="Harris E.H."/>
            <person name="Karpowicz S.J."/>
            <person name="Witman G.B."/>
            <person name="Terry A."/>
            <person name="Salamov A."/>
            <person name="Fritz-Laylin L.K."/>
            <person name="Marechal-Drouard L."/>
            <person name="Marshall W.F."/>
            <person name="Qu L.H."/>
            <person name="Nelson D.R."/>
            <person name="Sanderfoot A.A."/>
            <person name="Spalding M.H."/>
            <person name="Kapitonov V.V."/>
            <person name="Ren Q."/>
            <person name="Ferris P."/>
            <person name="Lindquist E."/>
            <person name="Shapiro H."/>
            <person name="Lucas S.M."/>
            <person name="Grimwood J."/>
            <person name="Schmutz J."/>
            <person name="Cardol P."/>
            <person name="Cerutti H."/>
            <person name="Chanfreau G."/>
            <person name="Chen C.L."/>
            <person name="Cognat V."/>
            <person name="Croft M.T."/>
            <person name="Dent R."/>
            <person name="Dutcher S."/>
            <person name="Fernandez E."/>
            <person name="Fukuzawa H."/>
            <person name="Gonzalez-Ballester D."/>
            <person name="Gonzalez-Halphen D."/>
            <person name="Hallmann A."/>
            <person name="Hanikenne M."/>
            <person name="Hippler M."/>
            <person name="Inwood W."/>
            <person name="Jabbari K."/>
            <person name="Kalanon M."/>
            <person name="Kuras R."/>
            <person name="Lefebvre P.A."/>
            <person name="Lemaire S.D."/>
            <person name="Lobanov A.V."/>
            <person name="Lohr M."/>
            <person name="Manuell A."/>
            <person name="Meier I."/>
            <person name="Mets L."/>
            <person name="Mittag M."/>
            <person name="Mittelmeier T."/>
            <person name="Moroney J.V."/>
            <person name="Moseley J."/>
            <person name="Napoli C."/>
            <person name="Nedelcu A.M."/>
            <person name="Niyogi K."/>
            <person name="Novoselov S.V."/>
            <person name="Paulsen I.T."/>
            <person name="Pazour G."/>
            <person name="Purton S."/>
            <person name="Ral J.P."/>
            <person name="Riano-Pachon D.M."/>
            <person name="Riekhof W."/>
            <person name="Rymarquis L."/>
            <person name="Schroda M."/>
            <person name="Stern D."/>
            <person name="Umen J."/>
            <person name="Willows R."/>
            <person name="Wilson N."/>
            <person name="Zimmer S.L."/>
            <person name="Allmer J."/>
            <person name="Balk J."/>
            <person name="Bisova K."/>
            <person name="Chen C.J."/>
            <person name="Elias M."/>
            <person name="Gendler K."/>
            <person name="Hauser C."/>
            <person name="Lamb M.R."/>
            <person name="Ledford H."/>
            <person name="Long J.C."/>
            <person name="Minagawa J."/>
            <person name="Page M.D."/>
            <person name="Pan J."/>
            <person name="Pootakham W."/>
            <person name="Roje S."/>
            <person name="Rose A."/>
            <person name="Stahlberg E."/>
            <person name="Terauchi A.M."/>
            <person name="Yang P."/>
            <person name="Ball S."/>
            <person name="Bowler C."/>
            <person name="Dieckmann C.L."/>
            <person name="Gladyshev V.N."/>
            <person name="Green P."/>
            <person name="Jorgensen R."/>
            <person name="Mayfield S."/>
            <person name="Mueller-Roeber B."/>
            <person name="Rajamani S."/>
            <person name="Sayre R.T."/>
            <person name="Brokstein P."/>
            <person name="Dubchak I."/>
            <person name="Goodstein D."/>
            <person name="Hornick L."/>
            <person name="Huang Y.W."/>
            <person name="Jhaveri J."/>
            <person name="Luo Y."/>
            <person name="Martinez D."/>
            <person name="Ngau W.C."/>
            <person name="Otillar B."/>
            <person name="Poliakov A."/>
            <person name="Porter A."/>
            <person name="Szajkowski L."/>
            <person name="Werner G."/>
            <person name="Zhou K."/>
            <person name="Grigoriev I.V."/>
            <person name="Rokhsar D.S."/>
            <person name="Grossman A.R."/>
        </authorList>
    </citation>
    <scope>NUCLEOTIDE SEQUENCE [LARGE SCALE GENOMIC DNA]</scope>
    <source>
        <strain evidence="4">CC-503</strain>
    </source>
</reference>
<feature type="compositionally biased region" description="Low complexity" evidence="1">
    <location>
        <begin position="273"/>
        <end position="286"/>
    </location>
</feature>
<dbReference type="InterPro" id="IPR019024">
    <property type="entry name" value="RNase_H2_suB_wHTH"/>
</dbReference>
<sequence>MLSKSGQLLEMNRFKQAHSAWLTGDRLLSDGGMFIATPYDPLFALLPLLDRARDKDEASPLGKFKELDELLYDSNAAAGSGLSELLPYARTALGTSPSCAPRPASAAAASGSCDSQPAEAGNAPGASGTDTAAAAAAAEAAQLSPADATPAKGSAASAGLSVSERQTLEQQLACVCDVRKVDEASYYRLNDQRVLAWLAVKFRRVQAGLAGHVAGMGSGHAAAYVLTLLGEYVGEPWLSRLAPRVGASTSAGATGCGEADREAMGNTLQPTDPNAQAAAARATPPSGAGGPPEKKQKVAEARAQAKQAALAKQAVGTKKLTSFFTKK</sequence>
<dbReference type="PANTHER" id="PTHR13383">
    <property type="entry name" value="RIBONUCLEASE H2 SUBUNIT B"/>
    <property type="match status" value="1"/>
</dbReference>
<accession>A0A2K3DJ12</accession>
<dbReference type="ExpressionAtlas" id="A0A2K3DJ12">
    <property type="expression patterns" value="differential"/>
</dbReference>
<dbReference type="Gene3D" id="1.10.20.120">
    <property type="match status" value="1"/>
</dbReference>
<evidence type="ECO:0000313" key="3">
    <source>
        <dbReference type="EMBL" id="PNW80521.1"/>
    </source>
</evidence>
<evidence type="ECO:0000313" key="4">
    <source>
        <dbReference type="Proteomes" id="UP000006906"/>
    </source>
</evidence>
<dbReference type="RefSeq" id="XP_001701034.2">
    <property type="nucleotide sequence ID" value="XM_001700982.2"/>
</dbReference>
<feature type="region of interest" description="Disordered" evidence="1">
    <location>
        <begin position="99"/>
        <end position="129"/>
    </location>
</feature>
<name>A0A2K3DJ12_CHLRE</name>
<feature type="domain" description="Ribonuclease H2 subunit B wHTH" evidence="2">
    <location>
        <begin position="162"/>
        <end position="207"/>
    </location>
</feature>
<organism evidence="3 4">
    <name type="scientific">Chlamydomonas reinhardtii</name>
    <name type="common">Chlamydomonas smithii</name>
    <dbReference type="NCBI Taxonomy" id="3055"/>
    <lineage>
        <taxon>Eukaryota</taxon>
        <taxon>Viridiplantae</taxon>
        <taxon>Chlorophyta</taxon>
        <taxon>core chlorophytes</taxon>
        <taxon>Chlorophyceae</taxon>
        <taxon>CS clade</taxon>
        <taxon>Chlamydomonadales</taxon>
        <taxon>Chlamydomonadaceae</taxon>
        <taxon>Chlamydomonas</taxon>
    </lineage>
</organism>
<dbReference type="GeneID" id="5726397"/>
<dbReference type="InterPro" id="IPR040456">
    <property type="entry name" value="RNase_H2_suB"/>
</dbReference>
<dbReference type="AlphaFoldDB" id="A0A2K3DJ12"/>
<dbReference type="Proteomes" id="UP000006906">
    <property type="component" value="Chromosome 7"/>
</dbReference>
<dbReference type="PaxDb" id="3055-EDP07288"/>
<evidence type="ECO:0000256" key="1">
    <source>
        <dbReference type="SAM" id="MobiDB-lite"/>
    </source>
</evidence>
<dbReference type="OrthoDB" id="29098at2759"/>
<feature type="region of interest" description="Disordered" evidence="1">
    <location>
        <begin position="249"/>
        <end position="305"/>
    </location>
</feature>
<proteinExistence type="predicted"/>
<dbReference type="KEGG" id="cre:CHLRE_07g320800v5"/>
<feature type="compositionally biased region" description="Low complexity" evidence="1">
    <location>
        <begin position="99"/>
        <end position="115"/>
    </location>
</feature>
<dbReference type="Pfam" id="PF09468">
    <property type="entry name" value="RNase_H2-Ydr279"/>
    <property type="match status" value="1"/>
</dbReference>
<protein>
    <recommendedName>
        <fullName evidence="2">Ribonuclease H2 subunit B wHTH domain-containing protein</fullName>
    </recommendedName>
</protein>
<dbReference type="GO" id="GO:0006401">
    <property type="term" value="P:RNA catabolic process"/>
    <property type="evidence" value="ECO:0000318"/>
    <property type="project" value="GO_Central"/>
</dbReference>
<dbReference type="GO" id="GO:0032299">
    <property type="term" value="C:ribonuclease H2 complex"/>
    <property type="evidence" value="ECO:0000318"/>
    <property type="project" value="GO_Central"/>
</dbReference>
<dbReference type="PANTHER" id="PTHR13383:SF11">
    <property type="entry name" value="RIBONUCLEASE H2 SUBUNIT B"/>
    <property type="match status" value="1"/>
</dbReference>
<dbReference type="EMBL" id="CM008968">
    <property type="protein sequence ID" value="PNW80521.1"/>
    <property type="molecule type" value="Genomic_DNA"/>
</dbReference>
<gene>
    <name evidence="3" type="ORF">CHLRE_07g320800v5</name>
</gene>
<dbReference type="Gramene" id="PNW80521">
    <property type="protein sequence ID" value="PNW80521"/>
    <property type="gene ID" value="CHLRE_07g320800v5"/>
</dbReference>
<dbReference type="FunCoup" id="A0A2K3DJ12">
    <property type="interactions" value="1302"/>
</dbReference>
<dbReference type="GO" id="GO:0005654">
    <property type="term" value="C:nucleoplasm"/>
    <property type="evidence" value="ECO:0000318"/>
    <property type="project" value="GO_Central"/>
</dbReference>
<dbReference type="InParanoid" id="A0A2K3DJ12"/>
<keyword evidence="4" id="KW-1185">Reference proteome</keyword>